<name>A0ABM6IHQ1_9RHOB</name>
<evidence type="ECO:0000259" key="1">
    <source>
        <dbReference type="Pfam" id="PF09361"/>
    </source>
</evidence>
<reference evidence="2 3" key="1">
    <citation type="submission" date="2017-01" db="EMBL/GenBank/DDBJ databases">
        <title>The complete genome sequence of a sulfur-oxidizing marine bacterium Thioclava sp. 25B10_4T.</title>
        <authorList>
            <person name="Liu Y."/>
            <person name="Lai Q."/>
            <person name="Shao Z."/>
        </authorList>
    </citation>
    <scope>NUCLEOTIDE SEQUENCE [LARGE SCALE GENOMIC DNA]</scope>
    <source>
        <strain evidence="2 3">25B10_4</strain>
    </source>
</reference>
<dbReference type="Proteomes" id="UP000185622">
    <property type="component" value="Chromosome"/>
</dbReference>
<evidence type="ECO:0000313" key="3">
    <source>
        <dbReference type="Proteomes" id="UP000185622"/>
    </source>
</evidence>
<sequence>MAEKKSPPGMNMAGCMPVPDMGSVSSVMAPQLKMMESMIAQNIELLEFLKARFERDQEMVNQLSETADPMRAMTLWGEFWQRTASDYTAEMTKLATSMTGIAERAVRSATEEGEALAKAVGKK</sequence>
<organism evidence="2 3">
    <name type="scientific">Thioclava nitratireducens</name>
    <dbReference type="NCBI Taxonomy" id="1915078"/>
    <lineage>
        <taxon>Bacteria</taxon>
        <taxon>Pseudomonadati</taxon>
        <taxon>Pseudomonadota</taxon>
        <taxon>Alphaproteobacteria</taxon>
        <taxon>Rhodobacterales</taxon>
        <taxon>Paracoccaceae</taxon>
        <taxon>Thioclava</taxon>
    </lineage>
</organism>
<proteinExistence type="predicted"/>
<evidence type="ECO:0000313" key="2">
    <source>
        <dbReference type="EMBL" id="AQS48311.1"/>
    </source>
</evidence>
<feature type="domain" description="Phasin" evidence="1">
    <location>
        <begin position="33"/>
        <end position="110"/>
    </location>
</feature>
<gene>
    <name evidence="2" type="ORF">BMG03_11255</name>
</gene>
<dbReference type="Pfam" id="PF09361">
    <property type="entry name" value="Phasin_2"/>
    <property type="match status" value="1"/>
</dbReference>
<keyword evidence="3" id="KW-1185">Reference proteome</keyword>
<dbReference type="EMBL" id="CP019437">
    <property type="protein sequence ID" value="AQS48311.1"/>
    <property type="molecule type" value="Genomic_DNA"/>
</dbReference>
<accession>A0ABM6IHQ1</accession>
<protein>
    <recommendedName>
        <fullName evidence="1">Phasin domain-containing protein</fullName>
    </recommendedName>
</protein>
<dbReference type="InterPro" id="IPR018968">
    <property type="entry name" value="Phasin"/>
</dbReference>
<dbReference type="RefSeq" id="WP_075774876.1">
    <property type="nucleotide sequence ID" value="NZ_CP019437.1"/>
</dbReference>